<feature type="compositionally biased region" description="Basic and acidic residues" evidence="1">
    <location>
        <begin position="226"/>
        <end position="239"/>
    </location>
</feature>
<evidence type="ECO:0000313" key="2">
    <source>
        <dbReference type="EMBL" id="RAI36611.1"/>
    </source>
</evidence>
<accession>A0A327KEQ4</accession>
<dbReference type="Proteomes" id="UP000248863">
    <property type="component" value="Unassembled WGS sequence"/>
</dbReference>
<keyword evidence="3" id="KW-1185">Reference proteome</keyword>
<organism evidence="2 3">
    <name type="scientific">Rhodoplanes elegans</name>
    <dbReference type="NCBI Taxonomy" id="29408"/>
    <lineage>
        <taxon>Bacteria</taxon>
        <taxon>Pseudomonadati</taxon>
        <taxon>Pseudomonadota</taxon>
        <taxon>Alphaproteobacteria</taxon>
        <taxon>Hyphomicrobiales</taxon>
        <taxon>Nitrobacteraceae</taxon>
        <taxon>Rhodoplanes</taxon>
    </lineage>
</organism>
<comment type="caution">
    <text evidence="2">The sequence shown here is derived from an EMBL/GenBank/DDBJ whole genome shotgun (WGS) entry which is preliminary data.</text>
</comment>
<feature type="compositionally biased region" description="Low complexity" evidence="1">
    <location>
        <begin position="136"/>
        <end position="155"/>
    </location>
</feature>
<feature type="compositionally biased region" description="Acidic residues" evidence="1">
    <location>
        <begin position="156"/>
        <end position="225"/>
    </location>
</feature>
<protein>
    <submittedName>
        <fullName evidence="2">Uncharacterized protein</fullName>
    </submittedName>
</protein>
<feature type="region of interest" description="Disordered" evidence="1">
    <location>
        <begin position="106"/>
        <end position="239"/>
    </location>
</feature>
<evidence type="ECO:0000313" key="3">
    <source>
        <dbReference type="Proteomes" id="UP000248863"/>
    </source>
</evidence>
<feature type="compositionally biased region" description="Acidic residues" evidence="1">
    <location>
        <begin position="113"/>
        <end position="132"/>
    </location>
</feature>
<dbReference type="OrthoDB" id="8453270at2"/>
<proteinExistence type="predicted"/>
<sequence>MSGPQDDDFDDEDGIEEELERHYEALRGFVYDYIDENDVPDDIMAALLNDLALEMRKVAYVLDTEKPSVGGLKLMLDRTKSDLESAIRRHKKEAEEFMAGMQEAMLEAKDRLEEELEQLEALDPDNDDDDDDAPARGKAAGKPAGKGAKVAAAAGDPEDDDEDDDLDDEEDDSEEDEDSDDEEDTEDDDLDEDEEEDDEDAEDEEDTEDDDSEPDETPEPGPESDEAPKKDKPGKDKTK</sequence>
<dbReference type="AlphaFoldDB" id="A0A327KEQ4"/>
<dbReference type="RefSeq" id="WP_111358387.1">
    <property type="nucleotide sequence ID" value="NZ_NPEU01000212.1"/>
</dbReference>
<reference evidence="2 3" key="1">
    <citation type="submission" date="2017-07" db="EMBL/GenBank/DDBJ databases">
        <title>Draft Genome Sequences of Select Purple Nonsulfur Bacteria.</title>
        <authorList>
            <person name="Lasarre B."/>
            <person name="Mckinlay J.B."/>
        </authorList>
    </citation>
    <scope>NUCLEOTIDE SEQUENCE [LARGE SCALE GENOMIC DNA]</scope>
    <source>
        <strain evidence="2 3">DSM 11907</strain>
    </source>
</reference>
<dbReference type="EMBL" id="NPEU01000212">
    <property type="protein sequence ID" value="RAI36611.1"/>
    <property type="molecule type" value="Genomic_DNA"/>
</dbReference>
<gene>
    <name evidence="2" type="ORF">CH338_17340</name>
</gene>
<evidence type="ECO:0000256" key="1">
    <source>
        <dbReference type="SAM" id="MobiDB-lite"/>
    </source>
</evidence>
<name>A0A327KEQ4_9BRAD</name>